<evidence type="ECO:0000313" key="2">
    <source>
        <dbReference type="EMBL" id="CAK9078831.1"/>
    </source>
</evidence>
<dbReference type="EMBL" id="CAXAMN010023585">
    <property type="protein sequence ID" value="CAK9078831.1"/>
    <property type="molecule type" value="Genomic_DNA"/>
</dbReference>
<sequence>MAVCLQTQQFEAKLKKAVQEVKLILDSQRTAQVPSAVHHEYQDKFHFVEKVSQLTLASQVNCLSTLGLRDDALAQACRWAHEGAQVSLRFKSQEKCSFLREETRQEEDPRKVVNEVSMGGLSMGITSKTVTKVTEFFWKLEVSYELEVYRGVGAESSDRLQLLARPAEEELKTSSKVLPHPESNVACRQEVNITCLLRHLNGESSSMRSPTFRIDRGTQSCKTPRRNAEVEELVAYFTQLAQWAARVGHYLVELQGKVAQGKPPPSTYGGALLVPSLPLFAKGAAADHGSAATGELVVLGEDAETKGESPTLAASECNLLLSEEARRLAEKRQNIIETIPDRGVFTAAEAYLAVCLAHCNDVLLHWNESMAYVEQLLRDQLIAAIGKEVTPEDFGAYMRFHYRKLFLDAYQPQPFSFAVRRSGRHAPEGMVSIEEEAMSVFAPINSMVALGRAQRMTFALNASTTVSFSSSIRLHACLLHRFSGQSGGSLSLVSRARQFSSFIVLVGRVLSATSFDPKYAMLLQNKDELKIPLEMSTIPTPKEFKDAIESLSPEVRSFAKAFRAMQLESTLRPGDPDQAPTRAAAEATRGGTDEGDQTDPGFDAAFHQVPDPQRPALVFG</sequence>
<feature type="compositionally biased region" description="Low complexity" evidence="1">
    <location>
        <begin position="576"/>
        <end position="590"/>
    </location>
</feature>
<name>A0ABP0PTE7_9DINO</name>
<keyword evidence="3" id="KW-1185">Reference proteome</keyword>
<dbReference type="Proteomes" id="UP001642484">
    <property type="component" value="Unassembled WGS sequence"/>
</dbReference>
<reference evidence="2 3" key="1">
    <citation type="submission" date="2024-02" db="EMBL/GenBank/DDBJ databases">
        <authorList>
            <person name="Chen Y."/>
            <person name="Shah S."/>
            <person name="Dougan E. K."/>
            <person name="Thang M."/>
            <person name="Chan C."/>
        </authorList>
    </citation>
    <scope>NUCLEOTIDE SEQUENCE [LARGE SCALE GENOMIC DNA]</scope>
</reference>
<organism evidence="2 3">
    <name type="scientific">Durusdinium trenchii</name>
    <dbReference type="NCBI Taxonomy" id="1381693"/>
    <lineage>
        <taxon>Eukaryota</taxon>
        <taxon>Sar</taxon>
        <taxon>Alveolata</taxon>
        <taxon>Dinophyceae</taxon>
        <taxon>Suessiales</taxon>
        <taxon>Symbiodiniaceae</taxon>
        <taxon>Durusdinium</taxon>
    </lineage>
</organism>
<evidence type="ECO:0000256" key="1">
    <source>
        <dbReference type="SAM" id="MobiDB-lite"/>
    </source>
</evidence>
<feature type="region of interest" description="Disordered" evidence="1">
    <location>
        <begin position="569"/>
        <end position="620"/>
    </location>
</feature>
<accession>A0ABP0PTE7</accession>
<proteinExistence type="predicted"/>
<evidence type="ECO:0000313" key="3">
    <source>
        <dbReference type="Proteomes" id="UP001642484"/>
    </source>
</evidence>
<gene>
    <name evidence="2" type="ORF">CCMP2556_LOCUS38865</name>
</gene>
<comment type="caution">
    <text evidence="2">The sequence shown here is derived from an EMBL/GenBank/DDBJ whole genome shotgun (WGS) entry which is preliminary data.</text>
</comment>
<protein>
    <submittedName>
        <fullName evidence="2">Uncharacterized protein</fullName>
    </submittedName>
</protein>